<comment type="subunit">
    <text evidence="3">Monomer.</text>
</comment>
<keyword evidence="4" id="KW-0479">Metal-binding</keyword>
<keyword evidence="4" id="KW-0411">Iron-sulfur</keyword>
<dbReference type="InterPro" id="IPR019190">
    <property type="entry name" value="EXOV"/>
</dbReference>
<dbReference type="PANTHER" id="PTHR14464">
    <property type="entry name" value="EXONUCLEASE V"/>
    <property type="match status" value="1"/>
</dbReference>
<keyword evidence="4" id="KW-0004">4Fe-4S</keyword>
<feature type="region of interest" description="Disordered" evidence="7">
    <location>
        <begin position="123"/>
        <end position="174"/>
    </location>
</feature>
<proteinExistence type="inferred from homology"/>
<dbReference type="Proteomes" id="UP001358417">
    <property type="component" value="Unassembled WGS sequence"/>
</dbReference>
<evidence type="ECO:0008006" key="10">
    <source>
        <dbReference type="Google" id="ProtNLM"/>
    </source>
</evidence>
<evidence type="ECO:0000256" key="4">
    <source>
        <dbReference type="ARBA" id="ARBA00022485"/>
    </source>
</evidence>
<dbReference type="GO" id="GO:0005634">
    <property type="term" value="C:nucleus"/>
    <property type="evidence" value="ECO:0007669"/>
    <property type="project" value="TreeGrafter"/>
</dbReference>
<feature type="region of interest" description="Disordered" evidence="7">
    <location>
        <begin position="484"/>
        <end position="514"/>
    </location>
</feature>
<dbReference type="GeneID" id="89969078"/>
<name>A0AAV9NS93_9EURO</name>
<evidence type="ECO:0000256" key="3">
    <source>
        <dbReference type="ARBA" id="ARBA00011245"/>
    </source>
</evidence>
<dbReference type="GO" id="GO:0045145">
    <property type="term" value="F:single-stranded DNA 5'-3' DNA exonuclease activity"/>
    <property type="evidence" value="ECO:0007669"/>
    <property type="project" value="InterPro"/>
</dbReference>
<evidence type="ECO:0000313" key="8">
    <source>
        <dbReference type="EMBL" id="KAK5065021.1"/>
    </source>
</evidence>
<evidence type="ECO:0000256" key="5">
    <source>
        <dbReference type="ARBA" id="ARBA00022722"/>
    </source>
</evidence>
<evidence type="ECO:0000256" key="6">
    <source>
        <dbReference type="ARBA" id="ARBA00022839"/>
    </source>
</evidence>
<dbReference type="GO" id="GO:0051539">
    <property type="term" value="F:4 iron, 4 sulfur cluster binding"/>
    <property type="evidence" value="ECO:0007669"/>
    <property type="project" value="UniProtKB-KW"/>
</dbReference>
<evidence type="ECO:0000313" key="9">
    <source>
        <dbReference type="Proteomes" id="UP001358417"/>
    </source>
</evidence>
<dbReference type="RefSeq" id="XP_064712345.1">
    <property type="nucleotide sequence ID" value="XM_064844485.1"/>
</dbReference>
<dbReference type="EMBL" id="JAVRRD010000001">
    <property type="protein sequence ID" value="KAK5065021.1"/>
    <property type="molecule type" value="Genomic_DNA"/>
</dbReference>
<comment type="cofactor">
    <cofactor evidence="1">
        <name>[4Fe-4S] cluster</name>
        <dbReference type="ChEBI" id="CHEBI:49883"/>
    </cofactor>
</comment>
<feature type="compositionally biased region" description="Polar residues" evidence="7">
    <location>
        <begin position="484"/>
        <end position="494"/>
    </location>
</feature>
<comment type="similarity">
    <text evidence="2">Belongs to the EXO5 family.</text>
</comment>
<keyword evidence="6" id="KW-0378">Hydrolase</keyword>
<evidence type="ECO:0000256" key="2">
    <source>
        <dbReference type="ARBA" id="ARBA00009797"/>
    </source>
</evidence>
<keyword evidence="5" id="KW-0540">Nuclease</keyword>
<comment type="caution">
    <text evidence="8">The sequence shown here is derived from an EMBL/GenBank/DDBJ whole genome shotgun (WGS) entry which is preliminary data.</text>
</comment>
<evidence type="ECO:0000256" key="7">
    <source>
        <dbReference type="SAM" id="MobiDB-lite"/>
    </source>
</evidence>
<keyword evidence="4" id="KW-0408">Iron</keyword>
<gene>
    <name evidence="8" type="ORF">LTR84_000856</name>
</gene>
<evidence type="ECO:0000256" key="1">
    <source>
        <dbReference type="ARBA" id="ARBA00001966"/>
    </source>
</evidence>
<dbReference type="AlphaFoldDB" id="A0AAV9NS93"/>
<sequence length="635" mass="71621">MSNFPEQSTYHKLQVQVVAAQADDKTNLEYDDDEFSDFGADPEELALIEHLLQEAIAKQSTSTQTVSLAITDIEDYELPRSPNLPEVLDLQSAQQWNHSSQIKDQEYQSSLVEIICDESAAVLTNTEDKKDRTPEPNGDSSRPLDRNPAEPTTPLNDTRSPLERFRRPPKKPFSVTDLTSPAWCELQYFYTISSKTGRKKPTSAMKKGTKVHKVLEEEVHVTVPVTITKKEDSWGLRLWNIIHGLKTLRETGRTREFEVWGTVGGELVNGVIDELSYDCPDPKLEEQSLKSMGKQDNEPPMPGYQASIREYLILSEHREQGQSIADALTMKTTRDVQPSNNAARDRRIYITDVKTRGVSSLPSGSSIRPTIVQLHLYHHLLENFAQGNFPLEHLSSRFNFDVNETFSDSFIAQIGNLNQEAFDLVNSSNENDMEVDLTEDNFVASTQESIDIILQHNNISSLWQYMLSQLQETFMVRSTASSTYASQNTSSNPQSEHEPPSATPQSVTLLDDPPQSTLPTLLSPLLTAQYLSSRLMSSTDPSKPQIIGSKSVIFNPSFLRSYLYDTLAFWRGEREPKGVVLSDAWKCRVCEFRDGCAWVKEQDQRALNDSLERRRIREEGVGIGVVGDEVTRSHV</sequence>
<keyword evidence="6" id="KW-0269">Exonuclease</keyword>
<accession>A0AAV9NS93</accession>
<dbReference type="GO" id="GO:0036297">
    <property type="term" value="P:interstrand cross-link repair"/>
    <property type="evidence" value="ECO:0007669"/>
    <property type="project" value="TreeGrafter"/>
</dbReference>
<dbReference type="PANTHER" id="PTHR14464:SF4">
    <property type="entry name" value="EXONUCLEASE V"/>
    <property type="match status" value="1"/>
</dbReference>
<protein>
    <recommendedName>
        <fullName evidence="10">Exonuclease V, mitochondrial</fullName>
    </recommendedName>
</protein>
<dbReference type="Pfam" id="PF09810">
    <property type="entry name" value="Exo5"/>
    <property type="match status" value="1"/>
</dbReference>
<dbReference type="GO" id="GO:0005739">
    <property type="term" value="C:mitochondrion"/>
    <property type="evidence" value="ECO:0007669"/>
    <property type="project" value="TreeGrafter"/>
</dbReference>
<organism evidence="8 9">
    <name type="scientific">Exophiala bonariae</name>
    <dbReference type="NCBI Taxonomy" id="1690606"/>
    <lineage>
        <taxon>Eukaryota</taxon>
        <taxon>Fungi</taxon>
        <taxon>Dikarya</taxon>
        <taxon>Ascomycota</taxon>
        <taxon>Pezizomycotina</taxon>
        <taxon>Eurotiomycetes</taxon>
        <taxon>Chaetothyriomycetidae</taxon>
        <taxon>Chaetothyriales</taxon>
        <taxon>Herpotrichiellaceae</taxon>
        <taxon>Exophiala</taxon>
    </lineage>
</organism>
<reference evidence="8 9" key="1">
    <citation type="submission" date="2023-08" db="EMBL/GenBank/DDBJ databases">
        <title>Black Yeasts Isolated from many extreme environments.</title>
        <authorList>
            <person name="Coleine C."/>
            <person name="Stajich J.E."/>
            <person name="Selbmann L."/>
        </authorList>
    </citation>
    <scope>NUCLEOTIDE SEQUENCE [LARGE SCALE GENOMIC DNA]</scope>
    <source>
        <strain evidence="8 9">CCFEE 5792</strain>
    </source>
</reference>
<keyword evidence="9" id="KW-1185">Reference proteome</keyword>